<dbReference type="KEGG" id="rhd:R2APBS1_1943"/>
<reference evidence="1 2" key="1">
    <citation type="submission" date="2012-04" db="EMBL/GenBank/DDBJ databases">
        <title>Complete genome of Rhodanobacter sp. 2APBS1.</title>
        <authorList>
            <consortium name="US DOE Joint Genome Institute"/>
            <person name="Huntemann M."/>
            <person name="Wei C.-L."/>
            <person name="Han J."/>
            <person name="Detter J.C."/>
            <person name="Han C."/>
            <person name="Tapia R."/>
            <person name="Munk A.C.C."/>
            <person name="Chen A."/>
            <person name="Krypides N."/>
            <person name="Mavromatis K."/>
            <person name="Markowitz V."/>
            <person name="Szeto E."/>
            <person name="Ivanova N."/>
            <person name="Mikhailova N."/>
            <person name="Ovchinnikova G."/>
            <person name="Pagani I."/>
            <person name="Pati A."/>
            <person name="Goodwin L."/>
            <person name="Peters L."/>
            <person name="Pitluck S."/>
            <person name="Woyke T."/>
            <person name="Prakash O."/>
            <person name="Elkins J."/>
            <person name="Brown S."/>
            <person name="Palumbo A."/>
            <person name="Hemme C."/>
            <person name="Zhou J."/>
            <person name="Watson D."/>
            <person name="Jardine P."/>
            <person name="Kostka J."/>
            <person name="Green S."/>
        </authorList>
    </citation>
    <scope>NUCLEOTIDE SEQUENCE [LARGE SCALE GENOMIC DNA]</scope>
    <source>
        <strain evidence="1 2">2APBS1</strain>
    </source>
</reference>
<proteinExistence type="predicted"/>
<keyword evidence="2" id="KW-1185">Reference proteome</keyword>
<dbReference type="Proteomes" id="UP000011859">
    <property type="component" value="Chromosome"/>
</dbReference>
<gene>
    <name evidence="1" type="ORF">R2APBS1_1943</name>
</gene>
<accession>M4NN04</accession>
<evidence type="ECO:0000313" key="1">
    <source>
        <dbReference type="EMBL" id="AGG89066.1"/>
    </source>
</evidence>
<dbReference type="EMBL" id="CP003470">
    <property type="protein sequence ID" value="AGG89066.1"/>
    <property type="molecule type" value="Genomic_DNA"/>
</dbReference>
<protein>
    <submittedName>
        <fullName evidence="1">Uncharacterized protein</fullName>
    </submittedName>
</protein>
<sequence length="401" mass="42332">MQSTMEANVIPRLATRTWAVLPCQHERAFGAPLLYVFGEDGEPIETAVSPVDRLNETAPHAAELVGSFVERVDLSAMIAAVTEGIEPGLALALEAFITHKRLQPPHGEAVTVMDPTPGIWNAFRGTSPAFAVARTRNHIGVLVLHRSSNAARLEAAWIDPVTFRADAAAFVTQCAGIGHDELLAGLATEAPSLAVAGVELLTQDGRRALPNAVLGAMLTAIGDRLPQHHQLQARIDRLLDRIAAVEAPVSRDEYQRYATSLASIRQILAVIAERSAVDGVLALDRYANLPSWAAMLQSLVENVGAACSVVEGREIAPEVVLDAIASAAANGASAEAAQLATPAGRLVAGIACLAMHCADVSLVDSTIAGRFRVLAQLLGTSNWVLARPYDHGVLACVMAGW</sequence>
<name>M4NN04_9GAMM</name>
<dbReference type="HOGENOM" id="CLU_686733_0_0_6"/>
<dbReference type="STRING" id="666685.R2APBS1_1943"/>
<organism evidence="1 2">
    <name type="scientific">Rhodanobacter denitrificans</name>
    <dbReference type="NCBI Taxonomy" id="666685"/>
    <lineage>
        <taxon>Bacteria</taxon>
        <taxon>Pseudomonadati</taxon>
        <taxon>Pseudomonadota</taxon>
        <taxon>Gammaproteobacteria</taxon>
        <taxon>Lysobacterales</taxon>
        <taxon>Rhodanobacteraceae</taxon>
        <taxon>Rhodanobacter</taxon>
    </lineage>
</organism>
<evidence type="ECO:0000313" key="2">
    <source>
        <dbReference type="Proteomes" id="UP000011859"/>
    </source>
</evidence>
<dbReference type="AlphaFoldDB" id="M4NN04"/>